<sequence length="252" mass="25027">MTPGAGIRLAVSWLTVLPVRGPDKVDRAKARRAIALAPVVGFLLGAVATVLLWALTGAGASAPLAGLVTVAALALLTRGMHLDGLSDSMDGLGSYGPPERARQIMKSGGVGPFGVAALVFAIGVQSFAFAALADAGRWFAVALAVAAGRVVVVLACRRGVSAAPGAMFGALVSGTQSPLTGAVWVVVALSCGVLAVPDRPWLGPIAIAVSVAVATLAVRHMVRRFGGSSGDVLGAGIEISVTVAAAGFSLTG</sequence>
<evidence type="ECO:0000256" key="3">
    <source>
        <dbReference type="ARBA" id="ARBA00004663"/>
    </source>
</evidence>
<evidence type="ECO:0000313" key="20">
    <source>
        <dbReference type="EMBL" id="MFI2478357.1"/>
    </source>
</evidence>
<comment type="catalytic activity">
    <reaction evidence="18 19">
        <text>alpha-ribazole 5'-phosphate + adenosylcob(III)inamide-GDP = adenosylcob(III)alamin 5'-phosphate + GMP + H(+)</text>
        <dbReference type="Rhea" id="RHEA:23560"/>
        <dbReference type="ChEBI" id="CHEBI:15378"/>
        <dbReference type="ChEBI" id="CHEBI:57918"/>
        <dbReference type="ChEBI" id="CHEBI:58115"/>
        <dbReference type="ChEBI" id="CHEBI:60487"/>
        <dbReference type="ChEBI" id="CHEBI:60493"/>
        <dbReference type="EC" id="2.7.8.26"/>
    </reaction>
</comment>
<evidence type="ECO:0000256" key="15">
    <source>
        <dbReference type="ARBA" id="ARBA00032605"/>
    </source>
</evidence>
<keyword evidence="21" id="KW-1185">Reference proteome</keyword>
<evidence type="ECO:0000256" key="13">
    <source>
        <dbReference type="ARBA" id="ARBA00023136"/>
    </source>
</evidence>
<protein>
    <recommendedName>
        <fullName evidence="6 19">Adenosylcobinamide-GDP ribazoletransferase</fullName>
        <ecNumber evidence="5 19">2.7.8.26</ecNumber>
    </recommendedName>
    <alternativeName>
        <fullName evidence="16 19">Cobalamin synthase</fullName>
    </alternativeName>
    <alternativeName>
        <fullName evidence="15 19">Cobalamin-5'-phosphate synthase</fullName>
    </alternativeName>
</protein>
<dbReference type="InterPro" id="IPR003805">
    <property type="entry name" value="CobS"/>
</dbReference>
<reference evidence="20 21" key="1">
    <citation type="submission" date="2024-10" db="EMBL/GenBank/DDBJ databases">
        <title>The Natural Products Discovery Center: Release of the First 8490 Sequenced Strains for Exploring Actinobacteria Biosynthetic Diversity.</title>
        <authorList>
            <person name="Kalkreuter E."/>
            <person name="Kautsar S.A."/>
            <person name="Yang D."/>
            <person name="Bader C.D."/>
            <person name="Teijaro C.N."/>
            <person name="Fluegel L."/>
            <person name="Davis C.M."/>
            <person name="Simpson J.R."/>
            <person name="Lauterbach L."/>
            <person name="Steele A.D."/>
            <person name="Gui C."/>
            <person name="Meng S."/>
            <person name="Li G."/>
            <person name="Viehrig K."/>
            <person name="Ye F."/>
            <person name="Su P."/>
            <person name="Kiefer A.F."/>
            <person name="Nichols A."/>
            <person name="Cepeda A.J."/>
            <person name="Yan W."/>
            <person name="Fan B."/>
            <person name="Jiang Y."/>
            <person name="Adhikari A."/>
            <person name="Zheng C.-J."/>
            <person name="Schuster L."/>
            <person name="Cowan T.M."/>
            <person name="Smanski M.J."/>
            <person name="Chevrette M.G."/>
            <person name="De Carvalho L.P.S."/>
            <person name="Shen B."/>
        </authorList>
    </citation>
    <scope>NUCLEOTIDE SEQUENCE [LARGE SCALE GENOMIC DNA]</scope>
    <source>
        <strain evidence="20 21">NPDC019275</strain>
    </source>
</reference>
<comment type="catalytic activity">
    <reaction evidence="17 19">
        <text>alpha-ribazole + adenosylcob(III)inamide-GDP = adenosylcob(III)alamin + GMP + H(+)</text>
        <dbReference type="Rhea" id="RHEA:16049"/>
        <dbReference type="ChEBI" id="CHEBI:10329"/>
        <dbReference type="ChEBI" id="CHEBI:15378"/>
        <dbReference type="ChEBI" id="CHEBI:18408"/>
        <dbReference type="ChEBI" id="CHEBI:58115"/>
        <dbReference type="ChEBI" id="CHEBI:60487"/>
        <dbReference type="EC" id="2.7.8.26"/>
    </reaction>
</comment>
<evidence type="ECO:0000256" key="5">
    <source>
        <dbReference type="ARBA" id="ARBA00013200"/>
    </source>
</evidence>
<feature type="transmembrane region" description="Helical" evidence="19">
    <location>
        <begin position="110"/>
        <end position="132"/>
    </location>
</feature>
<comment type="caution">
    <text evidence="20">The sequence shown here is derived from an EMBL/GenBank/DDBJ whole genome shotgun (WGS) entry which is preliminary data.</text>
</comment>
<organism evidence="20 21">
    <name type="scientific">Nocardia xishanensis</name>
    <dbReference type="NCBI Taxonomy" id="238964"/>
    <lineage>
        <taxon>Bacteria</taxon>
        <taxon>Bacillati</taxon>
        <taxon>Actinomycetota</taxon>
        <taxon>Actinomycetes</taxon>
        <taxon>Mycobacteriales</taxon>
        <taxon>Nocardiaceae</taxon>
        <taxon>Nocardia</taxon>
    </lineage>
</organism>
<evidence type="ECO:0000256" key="8">
    <source>
        <dbReference type="ARBA" id="ARBA00022573"/>
    </source>
</evidence>
<dbReference type="Pfam" id="PF02654">
    <property type="entry name" value="CobS"/>
    <property type="match status" value="1"/>
</dbReference>
<feature type="transmembrane region" description="Helical" evidence="19">
    <location>
        <begin position="138"/>
        <end position="156"/>
    </location>
</feature>
<evidence type="ECO:0000256" key="6">
    <source>
        <dbReference type="ARBA" id="ARBA00015850"/>
    </source>
</evidence>
<evidence type="ECO:0000313" key="21">
    <source>
        <dbReference type="Proteomes" id="UP001611415"/>
    </source>
</evidence>
<keyword evidence="13 19" id="KW-0472">Membrane</keyword>
<evidence type="ECO:0000256" key="10">
    <source>
        <dbReference type="ARBA" id="ARBA00022692"/>
    </source>
</evidence>
<keyword evidence="12 19" id="KW-1133">Transmembrane helix</keyword>
<feature type="transmembrane region" description="Helical" evidence="19">
    <location>
        <begin position="168"/>
        <end position="195"/>
    </location>
</feature>
<evidence type="ECO:0000256" key="14">
    <source>
        <dbReference type="ARBA" id="ARBA00025228"/>
    </source>
</evidence>
<evidence type="ECO:0000256" key="12">
    <source>
        <dbReference type="ARBA" id="ARBA00022989"/>
    </source>
</evidence>
<evidence type="ECO:0000256" key="18">
    <source>
        <dbReference type="ARBA" id="ARBA00049504"/>
    </source>
</evidence>
<comment type="function">
    <text evidence="14 19">Joins adenosylcobinamide-GDP and alpha-ribazole to generate adenosylcobalamin (Ado-cobalamin). Also synthesizes adenosylcobalamin 5'-phosphate from adenosylcobinamide-GDP and alpha-ribazole 5'-phosphate.</text>
</comment>
<evidence type="ECO:0000256" key="4">
    <source>
        <dbReference type="ARBA" id="ARBA00010561"/>
    </source>
</evidence>
<dbReference type="PANTHER" id="PTHR34148">
    <property type="entry name" value="ADENOSYLCOBINAMIDE-GDP RIBAZOLETRANSFERASE"/>
    <property type="match status" value="1"/>
</dbReference>
<dbReference type="EMBL" id="JBIRYO010000037">
    <property type="protein sequence ID" value="MFI2478357.1"/>
    <property type="molecule type" value="Genomic_DNA"/>
</dbReference>
<comment type="pathway">
    <text evidence="3 19">Cofactor biosynthesis; adenosylcobalamin biosynthesis; adenosylcobalamin from cob(II)yrinate a,c-diamide: step 7/7.</text>
</comment>
<keyword evidence="7 19" id="KW-1003">Cell membrane</keyword>
<comment type="similarity">
    <text evidence="4 19">Belongs to the CobS family.</text>
</comment>
<evidence type="ECO:0000256" key="19">
    <source>
        <dbReference type="HAMAP-Rule" id="MF_00719"/>
    </source>
</evidence>
<evidence type="ECO:0000256" key="11">
    <source>
        <dbReference type="ARBA" id="ARBA00022842"/>
    </source>
</evidence>
<evidence type="ECO:0000256" key="17">
    <source>
        <dbReference type="ARBA" id="ARBA00048623"/>
    </source>
</evidence>
<dbReference type="RefSeq" id="WP_364821581.1">
    <property type="nucleotide sequence ID" value="NZ_JBFAYM010000006.1"/>
</dbReference>
<evidence type="ECO:0000256" key="1">
    <source>
        <dbReference type="ARBA" id="ARBA00001946"/>
    </source>
</evidence>
<comment type="subcellular location">
    <subcellularLocation>
        <location evidence="2 19">Cell membrane</location>
        <topology evidence="2 19">Multi-pass membrane protein</topology>
    </subcellularLocation>
</comment>
<dbReference type="Proteomes" id="UP001611415">
    <property type="component" value="Unassembled WGS sequence"/>
</dbReference>
<feature type="transmembrane region" description="Helical" evidence="19">
    <location>
        <begin position="201"/>
        <end position="218"/>
    </location>
</feature>
<evidence type="ECO:0000256" key="9">
    <source>
        <dbReference type="ARBA" id="ARBA00022679"/>
    </source>
</evidence>
<dbReference type="HAMAP" id="MF_00719">
    <property type="entry name" value="CobS"/>
    <property type="match status" value="1"/>
</dbReference>
<evidence type="ECO:0000256" key="16">
    <source>
        <dbReference type="ARBA" id="ARBA00032853"/>
    </source>
</evidence>
<dbReference type="EC" id="2.7.8.26" evidence="5 19"/>
<feature type="transmembrane region" description="Helical" evidence="19">
    <location>
        <begin position="60"/>
        <end position="77"/>
    </location>
</feature>
<comment type="cofactor">
    <cofactor evidence="1 19">
        <name>Mg(2+)</name>
        <dbReference type="ChEBI" id="CHEBI:18420"/>
    </cofactor>
</comment>
<dbReference type="GO" id="GO:0051073">
    <property type="term" value="F:adenosylcobinamide-GDP ribazoletransferase activity"/>
    <property type="evidence" value="ECO:0007669"/>
    <property type="project" value="UniProtKB-EC"/>
</dbReference>
<dbReference type="PANTHER" id="PTHR34148:SF1">
    <property type="entry name" value="ADENOSYLCOBINAMIDE-GDP RIBAZOLETRANSFERASE"/>
    <property type="match status" value="1"/>
</dbReference>
<evidence type="ECO:0000256" key="7">
    <source>
        <dbReference type="ARBA" id="ARBA00022475"/>
    </source>
</evidence>
<gene>
    <name evidence="19" type="primary">cobS</name>
    <name evidence="20" type="ORF">ACH49W_33800</name>
</gene>
<keyword evidence="10 19" id="KW-0812">Transmembrane</keyword>
<feature type="transmembrane region" description="Helical" evidence="19">
    <location>
        <begin position="33"/>
        <end position="54"/>
    </location>
</feature>
<keyword evidence="11 19" id="KW-0460">Magnesium</keyword>
<dbReference type="NCBIfam" id="NF001279">
    <property type="entry name" value="PRK00235.2-1"/>
    <property type="match status" value="1"/>
</dbReference>
<proteinExistence type="inferred from homology"/>
<keyword evidence="8 19" id="KW-0169">Cobalamin biosynthesis</keyword>
<accession>A0ABW7XB39</accession>
<keyword evidence="9 19" id="KW-0808">Transferase</keyword>
<evidence type="ECO:0000256" key="2">
    <source>
        <dbReference type="ARBA" id="ARBA00004651"/>
    </source>
</evidence>
<name>A0ABW7XB39_9NOCA</name>